<dbReference type="SMART" id="SM00033">
    <property type="entry name" value="CH"/>
    <property type="match status" value="1"/>
</dbReference>
<dbReference type="PROSITE" id="PS50021">
    <property type="entry name" value="CH"/>
    <property type="match status" value="1"/>
</dbReference>
<dbReference type="InterPro" id="IPR036872">
    <property type="entry name" value="CH_dom_sf"/>
</dbReference>
<dbReference type="Pfam" id="PF00307">
    <property type="entry name" value="CH"/>
    <property type="match status" value="1"/>
</dbReference>
<dbReference type="OrthoDB" id="21595at2759"/>
<dbReference type="RefSeq" id="XP_066922047.1">
    <property type="nucleotide sequence ID" value="XM_067065946.1"/>
</dbReference>
<accession>A0A069DLU3</accession>
<sequence length="167" mass="18317">MANRPVGYGFTAETTKRIDDKYDAESEREAIDWINAVLGGQEVSYGKDNVQHALKDGVILCKVMNILQPGIIGKIHPAESNSFKKMENIANFLTAAEKYGCHRGDLFQSVYLTDGQNMPAVIGGIHAIGRKAQTNGFKGPLLGPKESSANPREFSEEQLLHGRVHGY</sequence>
<dbReference type="AlphaFoldDB" id="A0A069DLU3"/>
<name>A0A069DLU3_9CNID</name>
<evidence type="ECO:0000313" key="3">
    <source>
        <dbReference type="EnsemblMetazoa" id="CLYHEMP000877.1"/>
    </source>
</evidence>
<protein>
    <submittedName>
        <fullName evidence="3">Calponin-homology (CH) domain-containing protein</fullName>
    </submittedName>
    <submittedName>
        <fullName evidence="2">Myophilin protein</fullName>
    </submittedName>
</protein>
<proteinExistence type="evidence at transcript level"/>
<dbReference type="RefSeq" id="XP_066922046.1">
    <property type="nucleotide sequence ID" value="XM_067065945.1"/>
</dbReference>
<organism evidence="2">
    <name type="scientific">Clytia hemisphaerica</name>
    <dbReference type="NCBI Taxonomy" id="252671"/>
    <lineage>
        <taxon>Eukaryota</taxon>
        <taxon>Metazoa</taxon>
        <taxon>Cnidaria</taxon>
        <taxon>Hydrozoa</taxon>
        <taxon>Hydroidolina</taxon>
        <taxon>Leptothecata</taxon>
        <taxon>Obeliida</taxon>
        <taxon>Clytiidae</taxon>
        <taxon>Clytia</taxon>
    </lineage>
</organism>
<dbReference type="PRINTS" id="PR00888">
    <property type="entry name" value="SM22CALPONIN"/>
</dbReference>
<evidence type="ECO:0000313" key="4">
    <source>
        <dbReference type="Proteomes" id="UP000594262"/>
    </source>
</evidence>
<dbReference type="EMBL" id="GBGP01000289">
    <property type="protein sequence ID" value="JAC84908.1"/>
    <property type="molecule type" value="mRNA"/>
</dbReference>
<keyword evidence="4" id="KW-1185">Reference proteome</keyword>
<dbReference type="SUPFAM" id="SSF47576">
    <property type="entry name" value="Calponin-homology domain, CH-domain"/>
    <property type="match status" value="1"/>
</dbReference>
<dbReference type="Gene3D" id="1.10.418.10">
    <property type="entry name" value="Calponin-like domain"/>
    <property type="match status" value="1"/>
</dbReference>
<dbReference type="GeneID" id="136809416"/>
<evidence type="ECO:0000259" key="1">
    <source>
        <dbReference type="PROSITE" id="PS50021"/>
    </source>
</evidence>
<reference evidence="2" key="1">
    <citation type="journal article" date="2014" name="PLoS Genet.">
        <title>Differential Responses to Wnt and PCP Disruption Predict Expression and Developmental Function of Conserved and Novel Genes in a Cnidarian.</title>
        <authorList>
            <person name="Lapebie P."/>
            <person name="Ruggiero A."/>
            <person name="Barreau C."/>
            <person name="Chevalier S."/>
            <person name="Chang P."/>
            <person name="Dru P."/>
            <person name="Houliston E."/>
            <person name="Momose T."/>
        </authorList>
    </citation>
    <scope>NUCLEOTIDE SEQUENCE</scope>
</reference>
<dbReference type="GO" id="GO:0051015">
    <property type="term" value="F:actin filament binding"/>
    <property type="evidence" value="ECO:0007669"/>
    <property type="project" value="TreeGrafter"/>
</dbReference>
<feature type="domain" description="Calponin-homology (CH)" evidence="1">
    <location>
        <begin position="24"/>
        <end position="133"/>
    </location>
</feature>
<dbReference type="Proteomes" id="UP000594262">
    <property type="component" value="Unplaced"/>
</dbReference>
<dbReference type="InterPro" id="IPR050606">
    <property type="entry name" value="Calponin-like"/>
</dbReference>
<dbReference type="GO" id="GO:0007015">
    <property type="term" value="P:actin filament organization"/>
    <property type="evidence" value="ECO:0007669"/>
    <property type="project" value="TreeGrafter"/>
</dbReference>
<dbReference type="PANTHER" id="PTHR47385:SF14">
    <property type="entry name" value="TRANSGELIN"/>
    <property type="match status" value="1"/>
</dbReference>
<dbReference type="PANTHER" id="PTHR47385">
    <property type="entry name" value="CALPONIN"/>
    <property type="match status" value="1"/>
</dbReference>
<dbReference type="EnsemblMetazoa" id="CLYHEMT000877.1">
    <property type="protein sequence ID" value="CLYHEMP000877.1"/>
    <property type="gene ID" value="CLYHEMG000877"/>
</dbReference>
<dbReference type="GO" id="GO:0015629">
    <property type="term" value="C:actin cytoskeleton"/>
    <property type="evidence" value="ECO:0007669"/>
    <property type="project" value="TreeGrafter"/>
</dbReference>
<dbReference type="InterPro" id="IPR003096">
    <property type="entry name" value="SM22_calponin"/>
</dbReference>
<dbReference type="InterPro" id="IPR001715">
    <property type="entry name" value="CH_dom"/>
</dbReference>
<reference evidence="3" key="2">
    <citation type="submission" date="2021-01" db="UniProtKB">
        <authorList>
            <consortium name="EnsemblMetazoa"/>
        </authorList>
    </citation>
    <scope>IDENTIFICATION</scope>
</reference>
<evidence type="ECO:0000313" key="2">
    <source>
        <dbReference type="EMBL" id="JAC84908.1"/>
    </source>
</evidence>